<dbReference type="Ensembl" id="ENSGMOT00000024271.1">
    <property type="protein sequence ID" value="ENSGMOP00000024056.1"/>
    <property type="gene ID" value="ENSGMOG00000007378.2"/>
</dbReference>
<dbReference type="Gene3D" id="2.60.40.1460">
    <property type="entry name" value="Integrin domains. Chain A, domain 2"/>
    <property type="match status" value="1"/>
</dbReference>
<evidence type="ECO:0000256" key="10">
    <source>
        <dbReference type="ARBA" id="ARBA00023037"/>
    </source>
</evidence>
<dbReference type="PRINTS" id="PR01185">
    <property type="entry name" value="INTEGRINA"/>
</dbReference>
<evidence type="ECO:0000256" key="8">
    <source>
        <dbReference type="ARBA" id="ARBA00022889"/>
    </source>
</evidence>
<keyword evidence="19" id="KW-1185">Reference proteome</keyword>
<dbReference type="Gene3D" id="1.20.5.930">
    <property type="entry name" value="Bicelle-embedded integrin alpha(iib) transmembrane segment"/>
    <property type="match status" value="1"/>
</dbReference>
<dbReference type="Gene3D" id="2.60.40.1510">
    <property type="entry name" value="ntegrin, alpha v. Chain A, domain 3"/>
    <property type="match status" value="1"/>
</dbReference>
<dbReference type="Pfam" id="PF20805">
    <property type="entry name" value="Integrin_A_Ig_2"/>
    <property type="match status" value="1"/>
</dbReference>
<dbReference type="PANTHER" id="PTHR23220:SF23">
    <property type="entry name" value="INTEGRIN ALPHA-2"/>
    <property type="match status" value="1"/>
</dbReference>
<dbReference type="PRINTS" id="PR00453">
    <property type="entry name" value="VWFADOMAIN"/>
</dbReference>
<evidence type="ECO:0000256" key="2">
    <source>
        <dbReference type="ARBA" id="ARBA00008054"/>
    </source>
</evidence>
<dbReference type="AlphaFoldDB" id="A0A8C5FBA8"/>
<dbReference type="SUPFAM" id="SSF69318">
    <property type="entry name" value="Integrin alpha N-terminal domain"/>
    <property type="match status" value="1"/>
</dbReference>
<gene>
    <name evidence="18" type="primary">ITGA2</name>
</gene>
<keyword evidence="7" id="KW-0106">Calcium</keyword>
<dbReference type="GO" id="GO:0033627">
    <property type="term" value="P:cell adhesion mediated by integrin"/>
    <property type="evidence" value="ECO:0007669"/>
    <property type="project" value="TreeGrafter"/>
</dbReference>
<dbReference type="InterPro" id="IPR000413">
    <property type="entry name" value="Integrin_alpha"/>
</dbReference>
<evidence type="ECO:0000256" key="11">
    <source>
        <dbReference type="ARBA" id="ARBA00023136"/>
    </source>
</evidence>
<evidence type="ECO:0000256" key="1">
    <source>
        <dbReference type="ARBA" id="ARBA00004479"/>
    </source>
</evidence>
<feature type="domain" description="VWFA" evidence="17">
    <location>
        <begin position="173"/>
        <end position="355"/>
    </location>
</feature>
<dbReference type="GeneTree" id="ENSGT00940000156303"/>
<dbReference type="GO" id="GO:0005178">
    <property type="term" value="F:integrin binding"/>
    <property type="evidence" value="ECO:0007669"/>
    <property type="project" value="TreeGrafter"/>
</dbReference>
<keyword evidence="5" id="KW-0732">Signal</keyword>
<keyword evidence="4" id="KW-0479">Metal-binding</keyword>
<evidence type="ECO:0000313" key="18">
    <source>
        <dbReference type="Ensembl" id="ENSGMOP00000024056.1"/>
    </source>
</evidence>
<feature type="repeat" description="FG-GAP" evidence="15">
    <location>
        <begin position="33"/>
        <end position="91"/>
    </location>
</feature>
<evidence type="ECO:0000256" key="5">
    <source>
        <dbReference type="ARBA" id="ARBA00022729"/>
    </source>
</evidence>
<keyword evidence="8 16" id="KW-0130">Cell adhesion</keyword>
<dbReference type="PROSITE" id="PS51470">
    <property type="entry name" value="FG_GAP"/>
    <property type="match status" value="5"/>
</dbReference>
<keyword evidence="3 16" id="KW-0812">Transmembrane</keyword>
<dbReference type="GO" id="GO:0007160">
    <property type="term" value="P:cell-matrix adhesion"/>
    <property type="evidence" value="ECO:0007669"/>
    <property type="project" value="TreeGrafter"/>
</dbReference>
<evidence type="ECO:0000259" key="17">
    <source>
        <dbReference type="PROSITE" id="PS50234"/>
    </source>
</evidence>
<dbReference type="InterPro" id="IPR036465">
    <property type="entry name" value="vWFA_dom_sf"/>
</dbReference>
<dbReference type="InterPro" id="IPR032695">
    <property type="entry name" value="Integrin_dom_sf"/>
</dbReference>
<dbReference type="PANTHER" id="PTHR23220">
    <property type="entry name" value="INTEGRIN ALPHA"/>
    <property type="match status" value="1"/>
</dbReference>
<protein>
    <submittedName>
        <fullName evidence="18">Integrin subunit alpha 2</fullName>
    </submittedName>
</protein>
<dbReference type="Gene3D" id="3.40.50.410">
    <property type="entry name" value="von Willebrand factor, type A domain"/>
    <property type="match status" value="1"/>
</dbReference>
<dbReference type="InterPro" id="IPR048285">
    <property type="entry name" value="Integrin_alpha_Ig-like_2"/>
</dbReference>
<dbReference type="Pfam" id="PF08441">
    <property type="entry name" value="Integrin_A_Ig_1"/>
    <property type="match status" value="1"/>
</dbReference>
<evidence type="ECO:0000256" key="9">
    <source>
        <dbReference type="ARBA" id="ARBA00022989"/>
    </source>
</evidence>
<evidence type="ECO:0000256" key="12">
    <source>
        <dbReference type="ARBA" id="ARBA00023157"/>
    </source>
</evidence>
<proteinExistence type="inferred from homology"/>
<keyword evidence="14" id="KW-0325">Glycoprotein</keyword>
<dbReference type="InterPro" id="IPR002035">
    <property type="entry name" value="VWF_A"/>
</dbReference>
<organism evidence="18 19">
    <name type="scientific">Gadus morhua</name>
    <name type="common">Atlantic cod</name>
    <dbReference type="NCBI Taxonomy" id="8049"/>
    <lineage>
        <taxon>Eukaryota</taxon>
        <taxon>Metazoa</taxon>
        <taxon>Chordata</taxon>
        <taxon>Craniata</taxon>
        <taxon>Vertebrata</taxon>
        <taxon>Euteleostomi</taxon>
        <taxon>Actinopterygii</taxon>
        <taxon>Neopterygii</taxon>
        <taxon>Teleostei</taxon>
        <taxon>Neoteleostei</taxon>
        <taxon>Acanthomorphata</taxon>
        <taxon>Zeiogadaria</taxon>
        <taxon>Gadariae</taxon>
        <taxon>Gadiformes</taxon>
        <taxon>Gadoidei</taxon>
        <taxon>Gadidae</taxon>
        <taxon>Gadus</taxon>
    </lineage>
</organism>
<feature type="repeat" description="FG-GAP" evidence="15">
    <location>
        <begin position="475"/>
        <end position="537"/>
    </location>
</feature>
<evidence type="ECO:0000313" key="19">
    <source>
        <dbReference type="Proteomes" id="UP000694546"/>
    </source>
</evidence>
<evidence type="ECO:0000256" key="16">
    <source>
        <dbReference type="RuleBase" id="RU003762"/>
    </source>
</evidence>
<dbReference type="GO" id="GO:0007229">
    <property type="term" value="P:integrin-mediated signaling pathway"/>
    <property type="evidence" value="ECO:0007669"/>
    <property type="project" value="UniProtKB-KW"/>
</dbReference>
<evidence type="ECO:0000256" key="13">
    <source>
        <dbReference type="ARBA" id="ARBA00023170"/>
    </source>
</evidence>
<reference evidence="18" key="1">
    <citation type="submission" date="2025-08" db="UniProtKB">
        <authorList>
            <consortium name="Ensembl"/>
        </authorList>
    </citation>
    <scope>IDENTIFICATION</scope>
</reference>
<dbReference type="InterPro" id="IPR028994">
    <property type="entry name" value="Integrin_alpha_N"/>
</dbReference>
<dbReference type="Pfam" id="PF00092">
    <property type="entry name" value="VWA"/>
    <property type="match status" value="1"/>
</dbReference>
<evidence type="ECO:0000256" key="3">
    <source>
        <dbReference type="ARBA" id="ARBA00022692"/>
    </source>
</evidence>
<dbReference type="Pfam" id="PF01839">
    <property type="entry name" value="FG-GAP"/>
    <property type="match status" value="2"/>
</dbReference>
<dbReference type="Proteomes" id="UP000694546">
    <property type="component" value="Chromosome 11"/>
</dbReference>
<dbReference type="GO" id="GO:0009897">
    <property type="term" value="C:external side of plasma membrane"/>
    <property type="evidence" value="ECO:0007669"/>
    <property type="project" value="TreeGrafter"/>
</dbReference>
<keyword evidence="13 16" id="KW-0675">Receptor</keyword>
<sequence length="1137" mass="124986">SQSYLIAKASPKKTKLMTEGYLAYFTQSFNIGTADPKIFSGRVEEEFGYTVQQFKNHQGKWLLVGAPWGGFTRNRKGDVYKCPVSGPSTSCDELRLHDDMIIPNVRNVDTNMSLGLTLTRMPETKGLLTCGPLWAQRCGSQDYYPGVCAELSPLFRAQPPFSPAVQPCGGPMDIVIVLDGSNSIYPWEPMNMFLEKLIPALDIGPQSTQVSVIQYGVTPQFEFRLKEHRTKERLLAAVTNIRQMFGDRTNTFEAIKYARLGFDPASGARPGAAKVMVVVTDGESHDEELRANAIEECEKLGITRFAIAVLGYYIRNNIDTKNLIAEIKSIASLPVENFFFNVSEEAALSKIAGALGNRIFNIEGTGKGGDNFQMEMSQVGFSAHYTPKQNVLMLGAVGAYAWSGTVVHKTDSRADILPFSAFEKTLQDRNHSSLLGYAVTSLSDGDRVYFVAGAPRSNHSGQVVVYTVNRQKRATVVDTERGKQIGSYFGSALCSLDVDGDRTSDLLLVGAPMFMSELKKEQGRVYLFSITKGILNEHGFLSGPSASENSRFGMAISAVPDLDLDGFSDVVVGAPLEDQHRGVLYVYNGQHKTLNKAFSQRILGSELDPKLQYFGRSIDGHGDLNDDTIPDVSVGAYGKVVQLWSCGLATVTAKASFTPDKISILSKPCLISGRKVSCFSTKICFTAVFRPKNPIGPIDLSYNLTLDADLQSSHVTSRGLFTLSNDRLLSRDVKVLKDPVCQDYQVLVQVCTSSTLFIVPQCRHKLLGANQLHHSVCSLWFCIPFLKECGSDKVCVSDLSLSVKRGPEVSGPMLVSYNKRVSFEVAVKNKLENAYNTQLLVKYSSSLFYAFASSPKDGTSVICTSTTQEMLVACQVGYPALKTGQEVQFLIHFDFNLDELHRQAEVIFEVKSDSKEDRPSDNKKDISISLQYDAGLTLSRQSNINFYVVNQTTAVQTELKSLNDIGPEFQFSVKISTDNFPVNLLYLTIAIPMTTKAGNPVLYITGLKTQAVSNSTSIVSLSACEETNCHVVKCILKDLEPKNHYYVNVTTRIWSGTFSYVTVTVSKPGEIADVPIGVIVGSIIGGLLLLALAVGLMWKVGIYECSPKICIFFVWIMYINSLELVNQTKKICSGKCI</sequence>
<dbReference type="InterPro" id="IPR013519">
    <property type="entry name" value="Int_alpha_beta-p"/>
</dbReference>
<comment type="similarity">
    <text evidence="2 16">Belongs to the integrin alpha chain family.</text>
</comment>
<accession>A0A8C5FBA8</accession>
<dbReference type="GO" id="GO:0008305">
    <property type="term" value="C:integrin complex"/>
    <property type="evidence" value="ECO:0007669"/>
    <property type="project" value="InterPro"/>
</dbReference>
<feature type="repeat" description="FG-GAP" evidence="15">
    <location>
        <begin position="421"/>
        <end position="474"/>
    </location>
</feature>
<dbReference type="Gene3D" id="2.130.10.130">
    <property type="entry name" value="Integrin alpha, N-terminal"/>
    <property type="match status" value="2"/>
</dbReference>
<dbReference type="SUPFAM" id="SSF69179">
    <property type="entry name" value="Integrin domains"/>
    <property type="match status" value="3"/>
</dbReference>
<dbReference type="SMART" id="SM00191">
    <property type="entry name" value="Int_alpha"/>
    <property type="match status" value="5"/>
</dbReference>
<dbReference type="InterPro" id="IPR013517">
    <property type="entry name" value="FG-GAP"/>
</dbReference>
<keyword evidence="6" id="KW-0677">Repeat</keyword>
<dbReference type="GO" id="GO:0098609">
    <property type="term" value="P:cell-cell adhesion"/>
    <property type="evidence" value="ECO:0007669"/>
    <property type="project" value="TreeGrafter"/>
</dbReference>
<evidence type="ECO:0000256" key="6">
    <source>
        <dbReference type="ARBA" id="ARBA00022737"/>
    </source>
</evidence>
<keyword evidence="9 16" id="KW-1133">Transmembrane helix</keyword>
<dbReference type="SMART" id="SM00327">
    <property type="entry name" value="VWA"/>
    <property type="match status" value="1"/>
</dbReference>
<dbReference type="Gene3D" id="2.60.40.1530">
    <property type="entry name" value="ntegrin, alpha v. Chain A, domain 4"/>
    <property type="match status" value="1"/>
</dbReference>
<evidence type="ECO:0000256" key="7">
    <source>
        <dbReference type="ARBA" id="ARBA00022837"/>
    </source>
</evidence>
<evidence type="ECO:0000256" key="14">
    <source>
        <dbReference type="ARBA" id="ARBA00023180"/>
    </source>
</evidence>
<dbReference type="PROSITE" id="PS50234">
    <property type="entry name" value="VWFA"/>
    <property type="match status" value="1"/>
</dbReference>
<comment type="subcellular location">
    <subcellularLocation>
        <location evidence="1 16">Membrane</location>
        <topology evidence="1 16">Single-pass type I membrane protein</topology>
    </subcellularLocation>
</comment>
<dbReference type="InterPro" id="IPR013649">
    <property type="entry name" value="Integrin_alpha_Ig-like_1"/>
</dbReference>
<keyword evidence="12" id="KW-1015">Disulfide bond</keyword>
<dbReference type="GO" id="GO:0046872">
    <property type="term" value="F:metal ion binding"/>
    <property type="evidence" value="ECO:0007669"/>
    <property type="project" value="UniProtKB-KW"/>
</dbReference>
<dbReference type="SUPFAM" id="SSF53300">
    <property type="entry name" value="vWA-like"/>
    <property type="match status" value="1"/>
</dbReference>
<keyword evidence="10 16" id="KW-0401">Integrin</keyword>
<evidence type="ECO:0000256" key="4">
    <source>
        <dbReference type="ARBA" id="ARBA00022723"/>
    </source>
</evidence>
<keyword evidence="11 16" id="KW-0472">Membrane</keyword>
<reference evidence="18" key="2">
    <citation type="submission" date="2025-09" db="UniProtKB">
        <authorList>
            <consortium name="Ensembl"/>
        </authorList>
    </citation>
    <scope>IDENTIFICATION</scope>
</reference>
<feature type="transmembrane region" description="Helical" evidence="16">
    <location>
        <begin position="1076"/>
        <end position="1098"/>
    </location>
</feature>
<feature type="repeat" description="FG-GAP" evidence="15">
    <location>
        <begin position="600"/>
        <end position="660"/>
    </location>
</feature>
<feature type="repeat" description="FG-GAP" evidence="15">
    <location>
        <begin position="538"/>
        <end position="596"/>
    </location>
</feature>
<evidence type="ECO:0000256" key="15">
    <source>
        <dbReference type="PROSITE-ProRule" id="PRU00803"/>
    </source>
</evidence>
<name>A0A8C5FBA8_GADMO</name>